<proteinExistence type="predicted"/>
<feature type="region of interest" description="Disordered" evidence="1">
    <location>
        <begin position="21"/>
        <end position="64"/>
    </location>
</feature>
<organism evidence="2 3">
    <name type="scientific">Mycobacteroides abscessus</name>
    <dbReference type="NCBI Taxonomy" id="36809"/>
    <lineage>
        <taxon>Bacteria</taxon>
        <taxon>Bacillati</taxon>
        <taxon>Actinomycetota</taxon>
        <taxon>Actinomycetes</taxon>
        <taxon>Mycobacteriales</taxon>
        <taxon>Mycobacteriaceae</taxon>
        <taxon>Mycobacteroides</taxon>
    </lineage>
</organism>
<name>A0A0U0ZUC2_9MYCO</name>
<evidence type="ECO:0000313" key="3">
    <source>
        <dbReference type="Proteomes" id="UP000045782"/>
    </source>
</evidence>
<evidence type="ECO:0000256" key="1">
    <source>
        <dbReference type="SAM" id="MobiDB-lite"/>
    </source>
</evidence>
<protein>
    <submittedName>
        <fullName evidence="2">Uncharacterized protein</fullName>
    </submittedName>
</protein>
<accession>A0A0U0ZUC2</accession>
<feature type="compositionally biased region" description="Basic and acidic residues" evidence="1">
    <location>
        <begin position="44"/>
        <end position="64"/>
    </location>
</feature>
<dbReference type="AlphaFoldDB" id="A0A0U0ZUC2"/>
<reference evidence="2 3" key="1">
    <citation type="submission" date="2015-03" db="EMBL/GenBank/DDBJ databases">
        <authorList>
            <person name="Murphy D."/>
        </authorList>
    </citation>
    <scope>NUCLEOTIDE SEQUENCE [LARGE SCALE GENOMIC DNA]</scope>
    <source>
        <strain evidence="2 3">PAP088</strain>
    </source>
</reference>
<gene>
    <name evidence="2" type="ORF">ERS075579_04706</name>
</gene>
<dbReference type="Proteomes" id="UP000045782">
    <property type="component" value="Unassembled WGS sequence"/>
</dbReference>
<evidence type="ECO:0000313" key="2">
    <source>
        <dbReference type="EMBL" id="CPV70069.1"/>
    </source>
</evidence>
<sequence length="64" mass="7240">MSSSQSDLARMMRIFEQVEAQGSGLPRVSRKQKRAAARSALKQARAEQRETERAVQLLEKGKRP</sequence>
<dbReference type="EMBL" id="CSWP01000012">
    <property type="protein sequence ID" value="CPV70069.1"/>
    <property type="molecule type" value="Genomic_DNA"/>
</dbReference>